<evidence type="ECO:0000313" key="3">
    <source>
        <dbReference type="EMBL" id="BAI61065.1"/>
    </source>
</evidence>
<dbReference type="Pfam" id="PF10633">
    <property type="entry name" value="NPCBM_assoc"/>
    <property type="match status" value="1"/>
</dbReference>
<name>D1YX93_METPS</name>
<keyword evidence="1" id="KW-1133">Transmembrane helix</keyword>
<dbReference type="STRING" id="304371.MCP_0993"/>
<proteinExistence type="predicted"/>
<evidence type="ECO:0000256" key="1">
    <source>
        <dbReference type="SAM" id="Phobius"/>
    </source>
</evidence>
<dbReference type="KEGG" id="mpd:MCP_0993"/>
<feature type="transmembrane region" description="Helical" evidence="1">
    <location>
        <begin position="448"/>
        <end position="468"/>
    </location>
</feature>
<dbReference type="AlphaFoldDB" id="D1YX93"/>
<dbReference type="EMBL" id="AP011532">
    <property type="protein sequence ID" value="BAI61065.1"/>
    <property type="molecule type" value="Genomic_DNA"/>
</dbReference>
<organism evidence="3 4">
    <name type="scientific">Methanocella paludicola (strain DSM 17711 / JCM 13418 / NBRC 101707 / SANAE)</name>
    <dbReference type="NCBI Taxonomy" id="304371"/>
    <lineage>
        <taxon>Archaea</taxon>
        <taxon>Methanobacteriati</taxon>
        <taxon>Methanobacteriota</taxon>
        <taxon>Stenosarchaea group</taxon>
        <taxon>Methanomicrobia</taxon>
        <taxon>Methanocellales</taxon>
        <taxon>Methanocellaceae</taxon>
        <taxon>Methanocella</taxon>
    </lineage>
</organism>
<dbReference type="InParanoid" id="D1YX93"/>
<feature type="domain" description="Alpha-galactosidase NEW3" evidence="2">
    <location>
        <begin position="354"/>
        <end position="429"/>
    </location>
</feature>
<dbReference type="OrthoDB" id="110363at2157"/>
<gene>
    <name evidence="3" type="ordered locus">MCP_0993</name>
</gene>
<keyword evidence="4" id="KW-1185">Reference proteome</keyword>
<dbReference type="GeneID" id="8681018"/>
<dbReference type="PANTHER" id="PTHR39198:SF1">
    <property type="entry name" value="ALPHA-GALACTOSIDASE NEW3 DOMAIN-CONTAINING PROTEIN"/>
    <property type="match status" value="1"/>
</dbReference>
<dbReference type="InterPro" id="IPR018905">
    <property type="entry name" value="A-galactase_NEW3"/>
</dbReference>
<evidence type="ECO:0000313" key="4">
    <source>
        <dbReference type="Proteomes" id="UP000001882"/>
    </source>
</evidence>
<keyword evidence="1" id="KW-0472">Membrane</keyword>
<evidence type="ECO:0000259" key="2">
    <source>
        <dbReference type="Pfam" id="PF10633"/>
    </source>
</evidence>
<dbReference type="Gene3D" id="2.60.40.10">
    <property type="entry name" value="Immunoglobulins"/>
    <property type="match status" value="1"/>
</dbReference>
<dbReference type="InterPro" id="IPR013783">
    <property type="entry name" value="Ig-like_fold"/>
</dbReference>
<dbReference type="RefSeq" id="WP_012899744.1">
    <property type="nucleotide sequence ID" value="NC_013665.1"/>
</dbReference>
<reference evidence="3 4" key="2">
    <citation type="journal article" date="2008" name="Int. J. Syst. Evol. Microbiol.">
        <title>Methanocella paludicola gen. nov., sp. nov., a methane-producing archaeon, the first isolate of the lineage 'Rice Cluster I', and proposal of the new archaeal order Methanocellales ord. nov.</title>
        <authorList>
            <person name="Sakai S."/>
            <person name="Imachi H."/>
            <person name="Hanada S."/>
            <person name="Ohashi A."/>
            <person name="Harada H."/>
            <person name="Kamagata Y."/>
        </authorList>
    </citation>
    <scope>NUCLEOTIDE SEQUENCE [LARGE SCALE GENOMIC DNA]</scope>
    <source>
        <strain evidence="4">DSM 17711 / JCM 13418 / NBRC 101707 / SANAE</strain>
    </source>
</reference>
<keyword evidence="1" id="KW-0812">Transmembrane</keyword>
<reference evidence="4" key="3">
    <citation type="journal article" date="2011" name="PLoS ONE">
        <title>Genome sequence of a mesophilic hydrogenotrophic methanogen Methanocella paludicola, the first cultivated representative of the order Methanocellales.</title>
        <authorList>
            <person name="Sakai S."/>
            <person name="Takaki Y."/>
            <person name="Shimamura S."/>
            <person name="Sekine M."/>
            <person name="Tajima T."/>
            <person name="Kosugi H."/>
            <person name="Ichikawa N."/>
            <person name="Tasumi E."/>
            <person name="Hiraki A.T."/>
            <person name="Shimizu A."/>
            <person name="Kato Y."/>
            <person name="Nishiko R."/>
            <person name="Mori K."/>
            <person name="Fujita N."/>
            <person name="Imachi H."/>
            <person name="Takai K."/>
        </authorList>
    </citation>
    <scope>NUCLEOTIDE SEQUENCE [LARGE SCALE GENOMIC DNA]</scope>
    <source>
        <strain evidence="4">DSM 17711 / JCM 13418 / NBRC 101707 / SANAE</strain>
    </source>
</reference>
<dbReference type="PANTHER" id="PTHR39198">
    <property type="entry name" value="HYPOTHETICAL MEMBRANE PROTEIN, CONSERVED"/>
    <property type="match status" value="1"/>
</dbReference>
<dbReference type="Proteomes" id="UP000001882">
    <property type="component" value="Chromosome"/>
</dbReference>
<accession>D1YX93</accession>
<dbReference type="eggNOG" id="arCOG02081">
    <property type="taxonomic scope" value="Archaea"/>
</dbReference>
<protein>
    <recommendedName>
        <fullName evidence="2">Alpha-galactosidase NEW3 domain-containing protein</fullName>
    </recommendedName>
</protein>
<reference evidence="3 4" key="1">
    <citation type="journal article" date="2007" name="Appl. Environ. Microbiol.">
        <title>Isolation of key methanogens for global methane emission from rice paddy fields: a novel isolate affiliated with the clone cluster rice cluster I.</title>
        <authorList>
            <person name="Sakai S."/>
            <person name="Imachi H."/>
            <person name="Sekiguchi Y."/>
            <person name="Ohashi A."/>
            <person name="Harada H."/>
            <person name="Kamagata Y."/>
        </authorList>
    </citation>
    <scope>NUCLEOTIDE SEQUENCE [LARGE SCALE GENOMIC DNA]</scope>
    <source>
        <strain evidence="4">DSM 17711 / JCM 13418 / NBRC 101707 / SANAE</strain>
    </source>
</reference>
<sequence>MIGRVFSALLALCLVLGTLIVPAVADDSYTTVLSGPMQSGETSRAGDYYIRFDIVNGSNTVNVTLSGATVPQQFKTPRNVVVGSSLYYPGMLRVYIDHIEGNQVYVDVAKPGGSSGASTSGTKVSCDIPGQTALGGDVVSFPVVIQNNDDSDHIYTLDSFSEISWKTWFEYGNKGVYKISVPAKQSRTVELMVQTWGNTPKGEQKVTAYVDNIRLEVFVDITSANQSADVSYKVGSKIASIGDKITYDLHIKNVQAKENTYRLSVAGLPENWYARFKESAASSEEISEVVMPASSEKDLVLEIVPPYSVSAGDFNFTSVVTTPDNLTIAKELALTLKSGTAMNVVSSKLAYDTKPGETFDIVLYVSNTGQGSALTNVYLDVQAPQGWLVQTSPNRTNSIKAGDTQTFTMTVQSPGNIVASDYELNVVVKSDQAEKEKDYRITVNTESYIPYIGTGVLIVVAVGLFFIYRKYGRR</sequence>